<reference evidence="1 2" key="1">
    <citation type="submission" date="2024-03" db="EMBL/GenBank/DDBJ databases">
        <authorList>
            <person name="Gkanogiannis A."/>
            <person name="Becerra Lopez-Lavalle L."/>
        </authorList>
    </citation>
    <scope>NUCLEOTIDE SEQUENCE [LARGE SCALE GENOMIC DNA]</scope>
</reference>
<protein>
    <submittedName>
        <fullName evidence="1">Uncharacterized protein</fullName>
    </submittedName>
</protein>
<sequence>MEMAGKRVKRLPPLIIYLKDEKEFVVTVVSGMHSEGTVLSGSERTTKVRKQRQWQVGRRWCPTQPEPLKITAPSLFFTFNFFFIKCRSSLRNIAPHSFIQSLS</sequence>
<gene>
    <name evidence="1" type="ORF">CITCOLO1_LOCUS5155</name>
</gene>
<evidence type="ECO:0000313" key="1">
    <source>
        <dbReference type="EMBL" id="CAK9313441.1"/>
    </source>
</evidence>
<evidence type="ECO:0000313" key="2">
    <source>
        <dbReference type="Proteomes" id="UP001642487"/>
    </source>
</evidence>
<organism evidence="1 2">
    <name type="scientific">Citrullus colocynthis</name>
    <name type="common">colocynth</name>
    <dbReference type="NCBI Taxonomy" id="252529"/>
    <lineage>
        <taxon>Eukaryota</taxon>
        <taxon>Viridiplantae</taxon>
        <taxon>Streptophyta</taxon>
        <taxon>Embryophyta</taxon>
        <taxon>Tracheophyta</taxon>
        <taxon>Spermatophyta</taxon>
        <taxon>Magnoliopsida</taxon>
        <taxon>eudicotyledons</taxon>
        <taxon>Gunneridae</taxon>
        <taxon>Pentapetalae</taxon>
        <taxon>rosids</taxon>
        <taxon>fabids</taxon>
        <taxon>Cucurbitales</taxon>
        <taxon>Cucurbitaceae</taxon>
        <taxon>Benincaseae</taxon>
        <taxon>Citrullus</taxon>
    </lineage>
</organism>
<accession>A0ABP0XZ54</accession>
<keyword evidence="2" id="KW-1185">Reference proteome</keyword>
<dbReference type="Proteomes" id="UP001642487">
    <property type="component" value="Chromosome 11"/>
</dbReference>
<dbReference type="EMBL" id="OZ021745">
    <property type="protein sequence ID" value="CAK9313441.1"/>
    <property type="molecule type" value="Genomic_DNA"/>
</dbReference>
<name>A0ABP0XZ54_9ROSI</name>
<proteinExistence type="predicted"/>